<evidence type="ECO:0000313" key="2">
    <source>
        <dbReference type="Proteomes" id="UP000267081"/>
    </source>
</evidence>
<dbReference type="Proteomes" id="UP000267081">
    <property type="component" value="Unassembled WGS sequence"/>
</dbReference>
<keyword evidence="2" id="KW-1185">Reference proteome</keyword>
<dbReference type="AlphaFoldDB" id="A0A3R9E8M3"/>
<sequence>MGLAGLLVRSAEPVVQVTSHVEVDLEPYGDAELSDEQLLAHARMELQAAQLERTRGQLRGEAGPGPVLGSYRRPVIDALDEVLAGFDTQIDVYADLTDAVLPGTWPARNELEVRRERRTTARVLRNAIGGVA</sequence>
<comment type="caution">
    <text evidence="1">The sequence shown here is derived from an EMBL/GenBank/DDBJ whole genome shotgun (WGS) entry which is preliminary data.</text>
</comment>
<dbReference type="RefSeq" id="WP_125305573.1">
    <property type="nucleotide sequence ID" value="NZ_RSEC01000002.1"/>
</dbReference>
<dbReference type="EMBL" id="RSEC01000002">
    <property type="protein sequence ID" value="RSD26441.1"/>
    <property type="molecule type" value="Genomic_DNA"/>
</dbReference>
<proteinExistence type="predicted"/>
<accession>A0A3R9E8M3</accession>
<evidence type="ECO:0000313" key="1">
    <source>
        <dbReference type="EMBL" id="RSD26441.1"/>
    </source>
</evidence>
<gene>
    <name evidence="1" type="ORF">EIY87_00195</name>
</gene>
<reference evidence="1 2" key="1">
    <citation type="submission" date="2018-12" db="EMBL/GenBank/DDBJ databases">
        <title>Amycolatopsis eburnea sp. nov. actinomycete associate with arbuscular mycorrhiza fungal spore.</title>
        <authorList>
            <person name="Lumyong S."/>
            <person name="Chaiya L."/>
        </authorList>
    </citation>
    <scope>NUCLEOTIDE SEQUENCE [LARGE SCALE GENOMIC DNA]</scope>
    <source>
        <strain evidence="1 2">GLM-1</strain>
    </source>
</reference>
<name>A0A3R9E8M3_9PSEU</name>
<protein>
    <submittedName>
        <fullName evidence="1">Uncharacterized protein</fullName>
    </submittedName>
</protein>
<organism evidence="1 2">
    <name type="scientific">Amycolatopsis eburnea</name>
    <dbReference type="NCBI Taxonomy" id="2267691"/>
    <lineage>
        <taxon>Bacteria</taxon>
        <taxon>Bacillati</taxon>
        <taxon>Actinomycetota</taxon>
        <taxon>Actinomycetes</taxon>
        <taxon>Pseudonocardiales</taxon>
        <taxon>Pseudonocardiaceae</taxon>
        <taxon>Amycolatopsis</taxon>
    </lineage>
</organism>